<feature type="domain" description="Glycosyltransferase subfamily 4-like N-terminal" evidence="2">
    <location>
        <begin position="19"/>
        <end position="181"/>
    </location>
</feature>
<accession>A0A1T0CI98</accession>
<reference evidence="3 4" key="1">
    <citation type="submission" date="2017-02" db="EMBL/GenBank/DDBJ databases">
        <title>Draft genome sequence of Moraxella lincolnii CCUG 9405T type strain.</title>
        <authorList>
            <person name="Salva-Serra F."/>
            <person name="Engstrom-Jakobsson H."/>
            <person name="Thorell K."/>
            <person name="Jaen-Luchoro D."/>
            <person name="Gonzales-Siles L."/>
            <person name="Karlsson R."/>
            <person name="Yazdan S."/>
            <person name="Boulund F."/>
            <person name="Johnning A."/>
            <person name="Engstrand L."/>
            <person name="Kristiansson E."/>
            <person name="Moore E."/>
        </authorList>
    </citation>
    <scope>NUCLEOTIDE SEQUENCE [LARGE SCALE GENOMIC DNA]</scope>
    <source>
        <strain evidence="3 4">CCUG 9405</strain>
    </source>
</reference>
<gene>
    <name evidence="3" type="ORF">B0682_03450</name>
</gene>
<organism evidence="3 4">
    <name type="scientific">Lwoffella lincolnii</name>
    <dbReference type="NCBI Taxonomy" id="90241"/>
    <lineage>
        <taxon>Bacteria</taxon>
        <taxon>Pseudomonadati</taxon>
        <taxon>Pseudomonadota</taxon>
        <taxon>Gammaproteobacteria</taxon>
        <taxon>Moraxellales</taxon>
        <taxon>Moraxellaceae</taxon>
        <taxon>Lwoffella</taxon>
    </lineage>
</organism>
<dbReference type="SUPFAM" id="SSF53756">
    <property type="entry name" value="UDP-Glycosyltransferase/glycogen phosphorylase"/>
    <property type="match status" value="1"/>
</dbReference>
<evidence type="ECO:0000313" key="4">
    <source>
        <dbReference type="Proteomes" id="UP000191094"/>
    </source>
</evidence>
<dbReference type="CDD" id="cd03811">
    <property type="entry name" value="GT4_GT28_WabH-like"/>
    <property type="match status" value="1"/>
</dbReference>
<dbReference type="AlphaFoldDB" id="A0A1T0CI98"/>
<evidence type="ECO:0008006" key="5">
    <source>
        <dbReference type="Google" id="ProtNLM"/>
    </source>
</evidence>
<dbReference type="PANTHER" id="PTHR12526">
    <property type="entry name" value="GLYCOSYLTRANSFERASE"/>
    <property type="match status" value="1"/>
</dbReference>
<evidence type="ECO:0000259" key="1">
    <source>
        <dbReference type="Pfam" id="PF00534"/>
    </source>
</evidence>
<comment type="caution">
    <text evidence="3">The sequence shown here is derived from an EMBL/GenBank/DDBJ whole genome shotgun (WGS) entry which is preliminary data.</text>
</comment>
<sequence>MASKTKPIIVLATFTLQGGGAERFVLTLAKAFFKLGFDVHVIGFKAQVDYELTNDVTVHFLNYQQYRWLPKSLRYPLFAKIFDGFVKKHIGTPTLILSNLYQVDCVLHHSKLDNIVYVIHNTLSMEYKLMTSHFDGNQKKINDLKQLYANHPVVCVSHGVKDDFVQYLGQHPKMTAIHNPIAQDDIKRQANAFDAHAKLPKSCEQGYLIHVGKFKPQKDHKSLIQAYAQSTQALPLVLLGMGGEMSACEQLADELGVLDRVIFMGFQSNPYPFIKSATAMILASQFEGFGIVIAESLSLGVPVISTDCPHGPAELLPDNCLVELNNLSALTDKINQVMNKPQDFITPFATHLLPECVAQAYLDFMRVSRVD</sequence>
<keyword evidence="4" id="KW-1185">Reference proteome</keyword>
<protein>
    <recommendedName>
        <fullName evidence="5">Glycosyl transferase</fullName>
    </recommendedName>
</protein>
<dbReference type="GO" id="GO:0016757">
    <property type="term" value="F:glycosyltransferase activity"/>
    <property type="evidence" value="ECO:0007669"/>
    <property type="project" value="InterPro"/>
</dbReference>
<dbReference type="InterPro" id="IPR001296">
    <property type="entry name" value="Glyco_trans_1"/>
</dbReference>
<dbReference type="InterPro" id="IPR028098">
    <property type="entry name" value="Glyco_trans_4-like_N"/>
</dbReference>
<name>A0A1T0CI98_9GAMM</name>
<evidence type="ECO:0000313" key="3">
    <source>
        <dbReference type="EMBL" id="OOS21999.1"/>
    </source>
</evidence>
<dbReference type="PANTHER" id="PTHR12526:SF638">
    <property type="entry name" value="SPORE COAT PROTEIN SA"/>
    <property type="match status" value="1"/>
</dbReference>
<dbReference type="STRING" id="90241.B0682_03450"/>
<feature type="domain" description="Glycosyl transferase family 1" evidence="1">
    <location>
        <begin position="196"/>
        <end position="341"/>
    </location>
</feature>
<dbReference type="Gene3D" id="3.40.50.2000">
    <property type="entry name" value="Glycogen Phosphorylase B"/>
    <property type="match status" value="2"/>
</dbReference>
<evidence type="ECO:0000259" key="2">
    <source>
        <dbReference type="Pfam" id="PF13439"/>
    </source>
</evidence>
<dbReference type="Pfam" id="PF13439">
    <property type="entry name" value="Glyco_transf_4"/>
    <property type="match status" value="1"/>
</dbReference>
<dbReference type="Pfam" id="PF00534">
    <property type="entry name" value="Glycos_transf_1"/>
    <property type="match status" value="1"/>
</dbReference>
<dbReference type="GO" id="GO:1901135">
    <property type="term" value="P:carbohydrate derivative metabolic process"/>
    <property type="evidence" value="ECO:0007669"/>
    <property type="project" value="UniProtKB-ARBA"/>
</dbReference>
<dbReference type="EMBL" id="MUYT01000004">
    <property type="protein sequence ID" value="OOS21999.1"/>
    <property type="molecule type" value="Genomic_DNA"/>
</dbReference>
<dbReference type="Proteomes" id="UP000191094">
    <property type="component" value="Unassembled WGS sequence"/>
</dbReference>
<proteinExistence type="predicted"/>